<dbReference type="GO" id="GO:0020037">
    <property type="term" value="F:heme binding"/>
    <property type="evidence" value="ECO:0007669"/>
    <property type="project" value="InterPro"/>
</dbReference>
<evidence type="ECO:0000313" key="2">
    <source>
        <dbReference type="Proteomes" id="UP000654913"/>
    </source>
</evidence>
<dbReference type="GO" id="GO:0005506">
    <property type="term" value="F:iron ion binding"/>
    <property type="evidence" value="ECO:0007669"/>
    <property type="project" value="InterPro"/>
</dbReference>
<dbReference type="Gene3D" id="1.10.630.10">
    <property type="entry name" value="Cytochrome P450"/>
    <property type="match status" value="1"/>
</dbReference>
<name>A0A7R8AJW9_9EURO</name>
<gene>
    <name evidence="1" type="ORF">APUU_30449S</name>
</gene>
<reference evidence="1" key="1">
    <citation type="submission" date="2021-01" db="EMBL/GenBank/DDBJ databases">
        <authorList>
            <consortium name="Aspergillus puulaauensis MK2 genome sequencing consortium"/>
            <person name="Kazuki M."/>
            <person name="Futagami T."/>
        </authorList>
    </citation>
    <scope>NUCLEOTIDE SEQUENCE</scope>
    <source>
        <strain evidence="1">MK2</strain>
    </source>
</reference>
<reference evidence="1" key="2">
    <citation type="submission" date="2021-02" db="EMBL/GenBank/DDBJ databases">
        <title>Aspergillus puulaauensis MK2 genome sequence.</title>
        <authorList>
            <person name="Futagami T."/>
            <person name="Mori K."/>
            <person name="Kadooka C."/>
            <person name="Tanaka T."/>
        </authorList>
    </citation>
    <scope>NUCLEOTIDE SEQUENCE</scope>
    <source>
        <strain evidence="1">MK2</strain>
    </source>
</reference>
<dbReference type="InterPro" id="IPR036396">
    <property type="entry name" value="Cyt_P450_sf"/>
</dbReference>
<dbReference type="AlphaFoldDB" id="A0A7R8AJW9"/>
<proteinExistence type="predicted"/>
<dbReference type="GeneID" id="64972229"/>
<dbReference type="OrthoDB" id="2789670at2759"/>
<dbReference type="KEGG" id="apuu:APUU_30449S"/>
<dbReference type="GO" id="GO:0016705">
    <property type="term" value="F:oxidoreductase activity, acting on paired donors, with incorporation or reduction of molecular oxygen"/>
    <property type="evidence" value="ECO:0007669"/>
    <property type="project" value="InterPro"/>
</dbReference>
<dbReference type="GO" id="GO:0004497">
    <property type="term" value="F:monooxygenase activity"/>
    <property type="evidence" value="ECO:0007669"/>
    <property type="project" value="InterPro"/>
</dbReference>
<dbReference type="Proteomes" id="UP000654913">
    <property type="component" value="Chromosome 3"/>
</dbReference>
<accession>A0A7R8AJW9</accession>
<dbReference type="RefSeq" id="XP_041554418.1">
    <property type="nucleotide sequence ID" value="XM_041701544.1"/>
</dbReference>
<sequence length="105" mass="11446">MKPVIRANAMNLIANTEDFVDTAGRTGDSSDEGKTFNVRVWLNYFTLDVIGDKAFDLPMGFLRAGSDAKPAQLPSGKEYTVPSMIIALYHGVLHRASSTALCLPR</sequence>
<evidence type="ECO:0000313" key="1">
    <source>
        <dbReference type="EMBL" id="BCS22224.1"/>
    </source>
</evidence>
<protein>
    <submittedName>
        <fullName evidence="1">Uncharacterized protein</fullName>
    </submittedName>
</protein>
<keyword evidence="2" id="KW-1185">Reference proteome</keyword>
<organism evidence="1 2">
    <name type="scientific">Aspergillus puulaauensis</name>
    <dbReference type="NCBI Taxonomy" id="1220207"/>
    <lineage>
        <taxon>Eukaryota</taxon>
        <taxon>Fungi</taxon>
        <taxon>Dikarya</taxon>
        <taxon>Ascomycota</taxon>
        <taxon>Pezizomycotina</taxon>
        <taxon>Eurotiomycetes</taxon>
        <taxon>Eurotiomycetidae</taxon>
        <taxon>Eurotiales</taxon>
        <taxon>Aspergillaceae</taxon>
        <taxon>Aspergillus</taxon>
    </lineage>
</organism>
<dbReference type="EMBL" id="AP024445">
    <property type="protein sequence ID" value="BCS22224.1"/>
    <property type="molecule type" value="Genomic_DNA"/>
</dbReference>